<dbReference type="RefSeq" id="WP_258424765.1">
    <property type="nucleotide sequence ID" value="NZ_JANAEZ010000002.1"/>
</dbReference>
<name>A0A9X2PC52_9BACT</name>
<keyword evidence="2" id="KW-0547">Nucleotide-binding</keyword>
<dbReference type="Gene3D" id="3.40.50.300">
    <property type="entry name" value="P-loop containing nucleotide triphosphate hydrolases"/>
    <property type="match status" value="1"/>
</dbReference>
<keyword evidence="2" id="KW-0067">ATP-binding</keyword>
<evidence type="ECO:0000259" key="1">
    <source>
        <dbReference type="Pfam" id="PF13521"/>
    </source>
</evidence>
<dbReference type="PANTHER" id="PTHR37512:SF1">
    <property type="entry name" value="NADR_TTD14 AAA DOMAIN-CONTAINING PROTEIN"/>
    <property type="match status" value="1"/>
</dbReference>
<dbReference type="InterPro" id="IPR052735">
    <property type="entry name" value="NAD_biosynth-regulator"/>
</dbReference>
<evidence type="ECO:0000313" key="3">
    <source>
        <dbReference type="Proteomes" id="UP001142175"/>
    </source>
</evidence>
<feature type="domain" description="NadR/Ttd14 AAA" evidence="1">
    <location>
        <begin position="4"/>
        <end position="160"/>
    </location>
</feature>
<dbReference type="Pfam" id="PF13521">
    <property type="entry name" value="AAA_28"/>
    <property type="match status" value="1"/>
</dbReference>
<proteinExistence type="predicted"/>
<dbReference type="EMBL" id="JANSUY010000021">
    <property type="protein sequence ID" value="MCR9016919.1"/>
    <property type="molecule type" value="Genomic_DNA"/>
</dbReference>
<keyword evidence="3" id="KW-1185">Reference proteome</keyword>
<dbReference type="InterPro" id="IPR027417">
    <property type="entry name" value="P-loop_NTPase"/>
</dbReference>
<accession>A0A9X2PC52</accession>
<gene>
    <name evidence="2" type="ORF">NU887_17935</name>
</gene>
<evidence type="ECO:0000313" key="2">
    <source>
        <dbReference type="EMBL" id="MCR9016919.1"/>
    </source>
</evidence>
<sequence length="173" mass="20335">MLKKVVIIGPESTGKSTLAKNLADHFGCLWVPEFAREYLDNLDRPYAYDDLTEIAKEQIGLEDEFGLKSKDLLVCDTDLNVIKVWSNHKYGRVHPWIEDQIKTRKYDLYLLTDIDIPWKDDPQREHPDPFMRKYFFDLYQKILLESGVPFALVSGNQEDRMQLSIDFIHEKLI</sequence>
<dbReference type="GO" id="GO:0005524">
    <property type="term" value="F:ATP binding"/>
    <property type="evidence" value="ECO:0007669"/>
    <property type="project" value="UniProtKB-KW"/>
</dbReference>
<dbReference type="PANTHER" id="PTHR37512">
    <property type="entry name" value="TRIFUNCTIONAL NAD BIOSYNTHESIS/REGULATOR PROTEIN NADR"/>
    <property type="match status" value="1"/>
</dbReference>
<reference evidence="2" key="1">
    <citation type="submission" date="2022-08" db="EMBL/GenBank/DDBJ databases">
        <authorList>
            <person name="Zhang D."/>
        </authorList>
    </citation>
    <scope>NUCLEOTIDE SEQUENCE</scope>
    <source>
        <strain evidence="2">XJ19-11</strain>
    </source>
</reference>
<dbReference type="SUPFAM" id="SSF52540">
    <property type="entry name" value="P-loop containing nucleoside triphosphate hydrolases"/>
    <property type="match status" value="1"/>
</dbReference>
<comment type="caution">
    <text evidence="2">The sequence shown here is derived from an EMBL/GenBank/DDBJ whole genome shotgun (WGS) entry which is preliminary data.</text>
</comment>
<organism evidence="2 3">
    <name type="scientific">Aquiflexum gelatinilyticum</name>
    <dbReference type="NCBI Taxonomy" id="2961943"/>
    <lineage>
        <taxon>Bacteria</taxon>
        <taxon>Pseudomonadati</taxon>
        <taxon>Bacteroidota</taxon>
        <taxon>Cytophagia</taxon>
        <taxon>Cytophagales</taxon>
        <taxon>Cyclobacteriaceae</taxon>
        <taxon>Aquiflexum</taxon>
    </lineage>
</organism>
<dbReference type="Proteomes" id="UP001142175">
    <property type="component" value="Unassembled WGS sequence"/>
</dbReference>
<dbReference type="InterPro" id="IPR038727">
    <property type="entry name" value="NadR/Ttd14_AAA_dom"/>
</dbReference>
<protein>
    <submittedName>
        <fullName evidence="2">ATP-binding protein</fullName>
    </submittedName>
</protein>
<dbReference type="AlphaFoldDB" id="A0A9X2PC52"/>